<dbReference type="InterPro" id="IPR011453">
    <property type="entry name" value="DUF1559"/>
</dbReference>
<dbReference type="AlphaFoldDB" id="A0A518DDM6"/>
<dbReference type="KEGG" id="pnd:Pla175_29830"/>
<evidence type="ECO:0000313" key="3">
    <source>
        <dbReference type="Proteomes" id="UP000317429"/>
    </source>
</evidence>
<dbReference type="OrthoDB" id="255848at2"/>
<evidence type="ECO:0000313" key="2">
    <source>
        <dbReference type="EMBL" id="QDU89591.1"/>
    </source>
</evidence>
<sequence length="348" mass="37829" precursor="true">MTSTLTAWRSRQGFTLVELLVVIAIIGILVALLLPAVQSAREAARRTQCLSQLKQLGLASINHHDTAGSFPIGQEMRPTNNYTKSTFLIELLPYLEEQTVYSRWDFETSLANVSNDPAISLAATEIGVLVCPSDQFESKLIQFRTAPSAFPSGSASGNAPGYYSPTSYAGNYGTGSYYLKNSQFAIKPNGVYFLTGPDATLKAPHSLVQNHQNLKPIRMRNITDGSSKTFLIGEKYHADPFFDTWTSNNSGMKMHEVSPWAWMGGTKGMAALFCSSAVGINLLAEDFQSSSNSFFSQDRRFNGWGSGHPGVSGFVNCDGSATFLAEDIDLVTLQSLSTRAGEEVIDAQ</sequence>
<dbReference type="Proteomes" id="UP000317429">
    <property type="component" value="Chromosome"/>
</dbReference>
<dbReference type="Pfam" id="PF07596">
    <property type="entry name" value="SBP_bac_10"/>
    <property type="match status" value="1"/>
</dbReference>
<dbReference type="PANTHER" id="PTHR30093">
    <property type="entry name" value="GENERAL SECRETION PATHWAY PROTEIN G"/>
    <property type="match status" value="1"/>
</dbReference>
<accession>A0A518DDM6</accession>
<feature type="domain" description="DUF1559" evidence="1">
    <location>
        <begin position="38"/>
        <end position="329"/>
    </location>
</feature>
<gene>
    <name evidence="2" type="ORF">Pla175_29830</name>
</gene>
<dbReference type="PANTHER" id="PTHR30093:SF2">
    <property type="entry name" value="TYPE II SECRETION SYSTEM PROTEIN H"/>
    <property type="match status" value="1"/>
</dbReference>
<evidence type="ECO:0000259" key="1">
    <source>
        <dbReference type="Pfam" id="PF07596"/>
    </source>
</evidence>
<dbReference type="PROSITE" id="PS00409">
    <property type="entry name" value="PROKAR_NTER_METHYL"/>
    <property type="match status" value="1"/>
</dbReference>
<dbReference type="SUPFAM" id="SSF54523">
    <property type="entry name" value="Pili subunits"/>
    <property type="match status" value="1"/>
</dbReference>
<protein>
    <submittedName>
        <fullName evidence="2">Putative major pilin subunit</fullName>
    </submittedName>
</protein>
<keyword evidence="3" id="KW-1185">Reference proteome</keyword>
<dbReference type="Gene3D" id="3.30.700.10">
    <property type="entry name" value="Glycoprotein, Type 4 Pilin"/>
    <property type="match status" value="1"/>
</dbReference>
<proteinExistence type="predicted"/>
<reference evidence="2 3" key="1">
    <citation type="submission" date="2019-02" db="EMBL/GenBank/DDBJ databases">
        <title>Deep-cultivation of Planctomycetes and their phenomic and genomic characterization uncovers novel biology.</title>
        <authorList>
            <person name="Wiegand S."/>
            <person name="Jogler M."/>
            <person name="Boedeker C."/>
            <person name="Pinto D."/>
            <person name="Vollmers J."/>
            <person name="Rivas-Marin E."/>
            <person name="Kohn T."/>
            <person name="Peeters S.H."/>
            <person name="Heuer A."/>
            <person name="Rast P."/>
            <person name="Oberbeckmann S."/>
            <person name="Bunk B."/>
            <person name="Jeske O."/>
            <person name="Meyerdierks A."/>
            <person name="Storesund J.E."/>
            <person name="Kallscheuer N."/>
            <person name="Luecker S."/>
            <person name="Lage O.M."/>
            <person name="Pohl T."/>
            <person name="Merkel B.J."/>
            <person name="Hornburger P."/>
            <person name="Mueller R.-W."/>
            <person name="Bruemmer F."/>
            <person name="Labrenz M."/>
            <person name="Spormann A.M."/>
            <person name="Op den Camp H."/>
            <person name="Overmann J."/>
            <person name="Amann R."/>
            <person name="Jetten M.S.M."/>
            <person name="Mascher T."/>
            <person name="Medema M.H."/>
            <person name="Devos D.P."/>
            <person name="Kaster A.-K."/>
            <person name="Ovreas L."/>
            <person name="Rohde M."/>
            <person name="Galperin M.Y."/>
            <person name="Jogler C."/>
        </authorList>
    </citation>
    <scope>NUCLEOTIDE SEQUENCE [LARGE SCALE GENOMIC DNA]</scope>
    <source>
        <strain evidence="2 3">Pla175</strain>
    </source>
</reference>
<name>A0A518DDM6_9BACT</name>
<dbReference type="RefSeq" id="WP_145286427.1">
    <property type="nucleotide sequence ID" value="NZ_CP036291.1"/>
</dbReference>
<dbReference type="EMBL" id="CP036291">
    <property type="protein sequence ID" value="QDU89591.1"/>
    <property type="molecule type" value="Genomic_DNA"/>
</dbReference>
<dbReference type="NCBIfam" id="TIGR02532">
    <property type="entry name" value="IV_pilin_GFxxxE"/>
    <property type="match status" value="1"/>
</dbReference>
<dbReference type="Pfam" id="PF07963">
    <property type="entry name" value="N_methyl"/>
    <property type="match status" value="1"/>
</dbReference>
<organism evidence="2 3">
    <name type="scientific">Pirellulimonas nuda</name>
    <dbReference type="NCBI Taxonomy" id="2528009"/>
    <lineage>
        <taxon>Bacteria</taxon>
        <taxon>Pseudomonadati</taxon>
        <taxon>Planctomycetota</taxon>
        <taxon>Planctomycetia</taxon>
        <taxon>Pirellulales</taxon>
        <taxon>Lacipirellulaceae</taxon>
        <taxon>Pirellulimonas</taxon>
    </lineage>
</organism>
<dbReference type="InterPro" id="IPR012902">
    <property type="entry name" value="N_methyl_site"/>
</dbReference>
<dbReference type="InterPro" id="IPR045584">
    <property type="entry name" value="Pilin-like"/>
</dbReference>